<keyword evidence="2" id="KW-0378">Hydrolase</keyword>
<name>A0A175RBI2_9HYPH</name>
<dbReference type="InterPro" id="IPR004843">
    <property type="entry name" value="Calcineurin-like_PHP"/>
</dbReference>
<dbReference type="InterPro" id="IPR026575">
    <property type="entry name" value="GpdQ/CpdA-like"/>
</dbReference>
<dbReference type="STRING" id="401562.NS365_21525"/>
<evidence type="ECO:0000256" key="2">
    <source>
        <dbReference type="ARBA" id="ARBA00022801"/>
    </source>
</evidence>
<evidence type="ECO:0000256" key="3">
    <source>
        <dbReference type="ARBA" id="ARBA00023004"/>
    </source>
</evidence>
<organism evidence="6 7">
    <name type="scientific">Aureimonas ureilytica</name>
    <dbReference type="NCBI Taxonomy" id="401562"/>
    <lineage>
        <taxon>Bacteria</taxon>
        <taxon>Pseudomonadati</taxon>
        <taxon>Pseudomonadota</taxon>
        <taxon>Alphaproteobacteria</taxon>
        <taxon>Hyphomicrobiales</taxon>
        <taxon>Aurantimonadaceae</taxon>
        <taxon>Aureimonas</taxon>
    </lineage>
</organism>
<evidence type="ECO:0000259" key="5">
    <source>
        <dbReference type="Pfam" id="PF00149"/>
    </source>
</evidence>
<dbReference type="GO" id="GO:0004527">
    <property type="term" value="F:exonuclease activity"/>
    <property type="evidence" value="ECO:0007669"/>
    <property type="project" value="UniProtKB-KW"/>
</dbReference>
<evidence type="ECO:0000256" key="1">
    <source>
        <dbReference type="ARBA" id="ARBA00022723"/>
    </source>
</evidence>
<dbReference type="InterPro" id="IPR050884">
    <property type="entry name" value="CNP_phosphodiesterase-III"/>
</dbReference>
<dbReference type="EMBL" id="LDPZ01000011">
    <property type="protein sequence ID" value="KTQ97158.1"/>
    <property type="molecule type" value="Genomic_DNA"/>
</dbReference>
<keyword evidence="6" id="KW-0269">Exonuclease</keyword>
<dbReference type="GO" id="GO:0046872">
    <property type="term" value="F:metal ion binding"/>
    <property type="evidence" value="ECO:0007669"/>
    <property type="project" value="UniProtKB-KW"/>
</dbReference>
<evidence type="ECO:0000313" key="6">
    <source>
        <dbReference type="EMBL" id="KTQ97158.1"/>
    </source>
</evidence>
<dbReference type="GO" id="GO:0004112">
    <property type="term" value="F:cyclic-nucleotide phosphodiesterase activity"/>
    <property type="evidence" value="ECO:0007669"/>
    <property type="project" value="InterPro"/>
</dbReference>
<gene>
    <name evidence="6" type="ORF">NS226_05415</name>
</gene>
<dbReference type="PATRIC" id="fig|401562.3.peg.327"/>
<dbReference type="RefSeq" id="WP_058634132.1">
    <property type="nucleotide sequence ID" value="NZ_LDPZ01000011.1"/>
</dbReference>
<dbReference type="CDD" id="cd07402">
    <property type="entry name" value="MPP_GpdQ"/>
    <property type="match status" value="1"/>
</dbReference>
<accession>A0A175RBI2</accession>
<protein>
    <submittedName>
        <fullName evidence="6">3'-5' exonuclease</fullName>
    </submittedName>
</protein>
<evidence type="ECO:0000256" key="4">
    <source>
        <dbReference type="ARBA" id="ARBA00025742"/>
    </source>
</evidence>
<dbReference type="AlphaFoldDB" id="A0A175RBI2"/>
<dbReference type="Gene3D" id="3.60.21.10">
    <property type="match status" value="1"/>
</dbReference>
<reference evidence="6 7" key="1">
    <citation type="journal article" date="2016" name="Front. Microbiol.">
        <title>Genomic Resource of Rice Seed Associated Bacteria.</title>
        <authorList>
            <person name="Midha S."/>
            <person name="Bansal K."/>
            <person name="Sharma S."/>
            <person name="Kumar N."/>
            <person name="Patil P.P."/>
            <person name="Chaudhry V."/>
            <person name="Patil P.B."/>
        </authorList>
    </citation>
    <scope>NUCLEOTIDE SEQUENCE [LARGE SCALE GENOMIC DNA]</scope>
    <source>
        <strain evidence="6 7">NS226</strain>
    </source>
</reference>
<keyword evidence="3" id="KW-0408">Iron</keyword>
<comment type="caution">
    <text evidence="6">The sequence shown here is derived from an EMBL/GenBank/DDBJ whole genome shotgun (WGS) entry which is preliminary data.</text>
</comment>
<feature type="domain" description="Calcineurin-like phosphoesterase" evidence="5">
    <location>
        <begin position="1"/>
        <end position="196"/>
    </location>
</feature>
<keyword evidence="1" id="KW-0479">Metal-binding</keyword>
<dbReference type="Proteomes" id="UP000078272">
    <property type="component" value="Unassembled WGS sequence"/>
</dbReference>
<dbReference type="OrthoDB" id="651281at2"/>
<evidence type="ECO:0000313" key="7">
    <source>
        <dbReference type="Proteomes" id="UP000078272"/>
    </source>
</evidence>
<comment type="similarity">
    <text evidence="4">Belongs to the cyclic nucleotide phosphodiesterase class-III family.</text>
</comment>
<dbReference type="PANTHER" id="PTHR42988:SF2">
    <property type="entry name" value="CYCLIC NUCLEOTIDE PHOSPHODIESTERASE CBUA0032-RELATED"/>
    <property type="match status" value="1"/>
</dbReference>
<proteinExistence type="inferred from homology"/>
<dbReference type="Pfam" id="PF00149">
    <property type="entry name" value="Metallophos"/>
    <property type="match status" value="1"/>
</dbReference>
<dbReference type="InterPro" id="IPR029052">
    <property type="entry name" value="Metallo-depent_PP-like"/>
</dbReference>
<dbReference type="PANTHER" id="PTHR42988">
    <property type="entry name" value="PHOSPHOHYDROLASE"/>
    <property type="match status" value="1"/>
</dbReference>
<dbReference type="SUPFAM" id="SSF56300">
    <property type="entry name" value="Metallo-dependent phosphatases"/>
    <property type="match status" value="1"/>
</dbReference>
<keyword evidence="6" id="KW-0540">Nuclease</keyword>
<sequence>MKIIQITDTHLMPSGVVVNGVDPEQQLRAAVADIVERHADADLLVMTGDLGNHGDPQVYALLREILAPVPFPMRLLLGNHDDRPNFIAAFPEQPLDANGYVQSHLDTPFGRLLFLDSHEAGVIGGIYGDDRLAWLSSALAEAGDQPVTVFVHHPPIEVGIAHFDAIGMHDEGALMRVLGQHPAGIRHIVFGHIHVPLAGTSAEGIAYSSGQACAHRFITDLDRPDLWWTGGHPSYRIIKLDALGFRAYGAQVGEVPTVQATICAGP</sequence>